<dbReference type="KEGG" id="tpla:ElP_20910"/>
<dbReference type="InterPro" id="IPR048254">
    <property type="entry name" value="CDP_ALCOHOL_P_TRANSF_CS"/>
</dbReference>
<dbReference type="EMBL" id="CP036426">
    <property type="protein sequence ID" value="QDV34206.1"/>
    <property type="molecule type" value="Genomic_DNA"/>
</dbReference>
<keyword evidence="4" id="KW-1185">Reference proteome</keyword>
<dbReference type="GO" id="GO:0016780">
    <property type="term" value="F:phosphotransferase activity, for other substituted phosphate groups"/>
    <property type="evidence" value="ECO:0007669"/>
    <property type="project" value="InterPro"/>
</dbReference>
<name>A0A518H043_9BACT</name>
<dbReference type="Gene3D" id="1.20.120.1760">
    <property type="match status" value="1"/>
</dbReference>
<evidence type="ECO:0000256" key="2">
    <source>
        <dbReference type="RuleBase" id="RU003750"/>
    </source>
</evidence>
<dbReference type="InterPro" id="IPR000462">
    <property type="entry name" value="CDP-OH_P_trans"/>
</dbReference>
<evidence type="ECO:0000313" key="3">
    <source>
        <dbReference type="EMBL" id="QDV34206.1"/>
    </source>
</evidence>
<dbReference type="InterPro" id="IPR043130">
    <property type="entry name" value="CDP-OH_PTrfase_TM_dom"/>
</dbReference>
<dbReference type="OrthoDB" id="269185at2"/>
<gene>
    <name evidence="3" type="ORF">ElP_20910</name>
</gene>
<evidence type="ECO:0000256" key="1">
    <source>
        <dbReference type="ARBA" id="ARBA00022679"/>
    </source>
</evidence>
<keyword evidence="1 2" id="KW-0808">Transferase</keyword>
<dbReference type="Pfam" id="PF01066">
    <property type="entry name" value="CDP-OH_P_transf"/>
    <property type="match status" value="1"/>
</dbReference>
<organism evidence="3 4">
    <name type="scientific">Tautonia plasticadhaerens</name>
    <dbReference type="NCBI Taxonomy" id="2527974"/>
    <lineage>
        <taxon>Bacteria</taxon>
        <taxon>Pseudomonadati</taxon>
        <taxon>Planctomycetota</taxon>
        <taxon>Planctomycetia</taxon>
        <taxon>Isosphaerales</taxon>
        <taxon>Isosphaeraceae</taxon>
        <taxon>Tautonia</taxon>
    </lineage>
</organism>
<protein>
    <submittedName>
        <fullName evidence="3">CDP-alcohol phosphatidyltransferase</fullName>
    </submittedName>
</protein>
<dbReference type="AlphaFoldDB" id="A0A518H043"/>
<evidence type="ECO:0000313" key="4">
    <source>
        <dbReference type="Proteomes" id="UP000317835"/>
    </source>
</evidence>
<dbReference type="RefSeq" id="WP_145268939.1">
    <property type="nucleotide sequence ID" value="NZ_CP036426.1"/>
</dbReference>
<sequence length="364" mass="39156">MARTSKTPPILIDARPRGPDGPIAGIALLGRPVLAHLVELAAGVGGDGAPVTIHARVDEHPVLSGLLAGTPAARSVRFVTGPPPEGSIVLRADRLYDPNRLRRAARRGRDPESAAVWRLDSPHAIAGAEAELVRRKSYQPIGRYWSVGLAGLLVRLLAPTRVRPHALTVGSFLLMLAASGLVASSRLDPAIRWATAAAVALALVLDGTDGRLARRQGTASPLGRWLDTTLDETGEMVLHASIALAAFSRTGWPGWLAVGMAYAMGKYLFTVSNDEWDRAVARQDRNSGLARVPLDAEARPASPTWWIRRLGHSDIRWHLWIVLAALGRLEWALALYAAYFPIRAALGAIRKVGPSWRGDPASRP</sequence>
<dbReference type="PROSITE" id="PS00379">
    <property type="entry name" value="CDP_ALCOHOL_P_TRANSF"/>
    <property type="match status" value="1"/>
</dbReference>
<proteinExistence type="inferred from homology"/>
<comment type="similarity">
    <text evidence="2">Belongs to the CDP-alcohol phosphatidyltransferase class-I family.</text>
</comment>
<reference evidence="3 4" key="1">
    <citation type="submission" date="2019-02" db="EMBL/GenBank/DDBJ databases">
        <title>Deep-cultivation of Planctomycetes and their phenomic and genomic characterization uncovers novel biology.</title>
        <authorList>
            <person name="Wiegand S."/>
            <person name="Jogler M."/>
            <person name="Boedeker C."/>
            <person name="Pinto D."/>
            <person name="Vollmers J."/>
            <person name="Rivas-Marin E."/>
            <person name="Kohn T."/>
            <person name="Peeters S.H."/>
            <person name="Heuer A."/>
            <person name="Rast P."/>
            <person name="Oberbeckmann S."/>
            <person name="Bunk B."/>
            <person name="Jeske O."/>
            <person name="Meyerdierks A."/>
            <person name="Storesund J.E."/>
            <person name="Kallscheuer N."/>
            <person name="Luecker S."/>
            <person name="Lage O.M."/>
            <person name="Pohl T."/>
            <person name="Merkel B.J."/>
            <person name="Hornburger P."/>
            <person name="Mueller R.-W."/>
            <person name="Bruemmer F."/>
            <person name="Labrenz M."/>
            <person name="Spormann A.M."/>
            <person name="Op den Camp H."/>
            <person name="Overmann J."/>
            <person name="Amann R."/>
            <person name="Jetten M.S.M."/>
            <person name="Mascher T."/>
            <person name="Medema M.H."/>
            <person name="Devos D.P."/>
            <person name="Kaster A.-K."/>
            <person name="Ovreas L."/>
            <person name="Rohde M."/>
            <person name="Galperin M.Y."/>
            <person name="Jogler C."/>
        </authorList>
    </citation>
    <scope>NUCLEOTIDE SEQUENCE [LARGE SCALE GENOMIC DNA]</scope>
    <source>
        <strain evidence="3 4">ElP</strain>
    </source>
</reference>
<dbReference type="GO" id="GO:0008654">
    <property type="term" value="P:phospholipid biosynthetic process"/>
    <property type="evidence" value="ECO:0007669"/>
    <property type="project" value="InterPro"/>
</dbReference>
<dbReference type="Proteomes" id="UP000317835">
    <property type="component" value="Chromosome"/>
</dbReference>
<dbReference type="GO" id="GO:0016020">
    <property type="term" value="C:membrane"/>
    <property type="evidence" value="ECO:0007669"/>
    <property type="project" value="InterPro"/>
</dbReference>
<accession>A0A518H043</accession>